<dbReference type="AlphaFoldDB" id="A0A0F9FXY6"/>
<sequence>MDYKKEWLEMVLSAGGEITEFLIATGDIKRKDGAAYLKAQYALYLKSDAIISVLGEKGFLRGK</sequence>
<name>A0A0F9FXY6_9ZZZZ</name>
<evidence type="ECO:0000313" key="1">
    <source>
        <dbReference type="EMBL" id="KKL56012.1"/>
    </source>
</evidence>
<proteinExistence type="predicted"/>
<protein>
    <submittedName>
        <fullName evidence="1">Uncharacterized protein</fullName>
    </submittedName>
</protein>
<comment type="caution">
    <text evidence="1">The sequence shown here is derived from an EMBL/GenBank/DDBJ whole genome shotgun (WGS) entry which is preliminary data.</text>
</comment>
<gene>
    <name evidence="1" type="ORF">LCGC14_2249640</name>
</gene>
<reference evidence="1" key="1">
    <citation type="journal article" date="2015" name="Nature">
        <title>Complex archaea that bridge the gap between prokaryotes and eukaryotes.</title>
        <authorList>
            <person name="Spang A."/>
            <person name="Saw J.H."/>
            <person name="Jorgensen S.L."/>
            <person name="Zaremba-Niedzwiedzka K."/>
            <person name="Martijn J."/>
            <person name="Lind A.E."/>
            <person name="van Eijk R."/>
            <person name="Schleper C."/>
            <person name="Guy L."/>
            <person name="Ettema T.J."/>
        </authorList>
    </citation>
    <scope>NUCLEOTIDE SEQUENCE</scope>
</reference>
<organism evidence="1">
    <name type="scientific">marine sediment metagenome</name>
    <dbReference type="NCBI Taxonomy" id="412755"/>
    <lineage>
        <taxon>unclassified sequences</taxon>
        <taxon>metagenomes</taxon>
        <taxon>ecological metagenomes</taxon>
    </lineage>
</organism>
<accession>A0A0F9FXY6</accession>
<dbReference type="EMBL" id="LAZR01030638">
    <property type="protein sequence ID" value="KKL56012.1"/>
    <property type="molecule type" value="Genomic_DNA"/>
</dbReference>